<reference evidence="2 3" key="1">
    <citation type="submission" date="2024-01" db="EMBL/GenBank/DDBJ databases">
        <authorList>
            <person name="Allen C."/>
            <person name="Tagirdzhanova G."/>
        </authorList>
    </citation>
    <scope>NUCLEOTIDE SEQUENCE [LARGE SCALE GENOMIC DNA]</scope>
    <source>
        <strain evidence="2 3">CBS 573.63</strain>
    </source>
</reference>
<accession>A0ABP0DH45</accession>
<evidence type="ECO:0000313" key="2">
    <source>
        <dbReference type="EMBL" id="CAK7267559.1"/>
    </source>
</evidence>
<gene>
    <name evidence="2" type="ORF">SEPCBS57363_002648</name>
</gene>
<comment type="caution">
    <text evidence="2">The sequence shown here is derived from an EMBL/GenBank/DDBJ whole genome shotgun (WGS) entry which is preliminary data.</text>
</comment>
<dbReference type="Proteomes" id="UP001642501">
    <property type="component" value="Unassembled WGS sequence"/>
</dbReference>
<organism evidence="2 3">
    <name type="scientific">Sporothrix epigloea</name>
    <dbReference type="NCBI Taxonomy" id="1892477"/>
    <lineage>
        <taxon>Eukaryota</taxon>
        <taxon>Fungi</taxon>
        <taxon>Dikarya</taxon>
        <taxon>Ascomycota</taxon>
        <taxon>Pezizomycotina</taxon>
        <taxon>Sordariomycetes</taxon>
        <taxon>Sordariomycetidae</taxon>
        <taxon>Ophiostomatales</taxon>
        <taxon>Ophiostomataceae</taxon>
        <taxon>Sporothrix</taxon>
    </lineage>
</organism>
<keyword evidence="3" id="KW-1185">Reference proteome</keyword>
<protein>
    <submittedName>
        <fullName evidence="2">Uncharacterized protein</fullName>
    </submittedName>
</protein>
<name>A0ABP0DH45_9PEZI</name>
<sequence length="357" mass="39193">MGQAGVGPRGTKVFSPGDPGHPQSSGAFVRKETLFTSGCVDLDYRVFGGCLYEGLGGINDAKAEKARLLSSARASILSRVLLSRVYGHDDLQAILSELEEDVPFQRLWSTDNPFRNTESAQANEGGEAGESSNNSCAPPEIIIFTEIDHHFKWMRLQNNGGRVYELYGQLMRRLRALATASSDSGAHLRRRLIFVLNGTLMRRPEASSTSKIGVAATLTDENTVDGARKRQQPARTQIAEEDAVYRLALAALQRGLHSDRPAVFRMCCDELGKAQCIEPRYKTLLDYYCSLHICLTRLPASLVSLWEGVEGGSTNPADSALWVATVESDEYEDSRQAEDRIGIVNQTCGTVQDVFIS</sequence>
<feature type="region of interest" description="Disordered" evidence="1">
    <location>
        <begin position="113"/>
        <end position="134"/>
    </location>
</feature>
<dbReference type="EMBL" id="CAWUOM010000036">
    <property type="protein sequence ID" value="CAK7267559.1"/>
    <property type="molecule type" value="Genomic_DNA"/>
</dbReference>
<proteinExistence type="predicted"/>
<feature type="region of interest" description="Disordered" evidence="1">
    <location>
        <begin position="1"/>
        <end position="26"/>
    </location>
</feature>
<evidence type="ECO:0000256" key="1">
    <source>
        <dbReference type="SAM" id="MobiDB-lite"/>
    </source>
</evidence>
<feature type="compositionally biased region" description="Polar residues" evidence="1">
    <location>
        <begin position="113"/>
        <end position="122"/>
    </location>
</feature>
<evidence type="ECO:0000313" key="3">
    <source>
        <dbReference type="Proteomes" id="UP001642501"/>
    </source>
</evidence>